<dbReference type="GO" id="GO:0103117">
    <property type="term" value="F:UDP-3-O-acyl-N-acetylglucosamine deacetylase activity"/>
    <property type="evidence" value="ECO:0007669"/>
    <property type="project" value="UniProtKB-UniRule"/>
</dbReference>
<feature type="active site" description="Proton donor" evidence="12">
    <location>
        <position position="267"/>
    </location>
</feature>
<feature type="binding site" evidence="12">
    <location>
        <position position="244"/>
    </location>
    <ligand>
        <name>Zn(2+)</name>
        <dbReference type="ChEBI" id="CHEBI:29105"/>
    </ligand>
</feature>
<keyword evidence="9 12" id="KW-0862">Zinc</keyword>
<evidence type="ECO:0000256" key="2">
    <source>
        <dbReference type="ARBA" id="ARBA00002923"/>
    </source>
</evidence>
<sequence length="313" mass="33920">MTNHIDRQTTLADQVTLTGIGVHSGKPATITLLPADAGTGIVFQRTDKDDAAEIPALWNRVTQTSLQTVLGDPSDNGLSTVEHLMAALAGMGIDNLIVEIDGPEMPIMDGSSAAFVDAIDQVGVKYLDRGRRYLKIKKAVRVDNGSAWCELKPYEGTRFEITIDFDTPLIGRQTFASDLTPLVFREDLSRARTFGYVKDVEQLWKMGFALGSSLENSVAIAEDKVLNPEGTRWPDEFARHKALDAVGDLSLAGLPILGLYRSYKGGHKMNNAILAKLFEDKSAYEIVEAPAFREIGHAENAGLAAAAFGPDVS</sequence>
<evidence type="ECO:0000256" key="10">
    <source>
        <dbReference type="ARBA" id="ARBA00023098"/>
    </source>
</evidence>
<evidence type="ECO:0000256" key="8">
    <source>
        <dbReference type="ARBA" id="ARBA00022801"/>
    </source>
</evidence>
<name>A0A926P1T5_9HYPH</name>
<keyword evidence="8 12" id="KW-0378">Hydrolase</keyword>
<comment type="pathway">
    <text evidence="3 12">Glycolipid biosynthesis; lipid IV(A) biosynthesis; lipid IV(A) from (3R)-3-hydroxytetradecanoyl-[acyl-carrier-protein] and UDP-N-acetyl-alpha-D-glucosamine: step 2/6.</text>
</comment>
<comment type="function">
    <text evidence="2 12">Catalyzes the hydrolysis of UDP-3-O-myristoyl-N-acetylglucosamine to form UDP-3-O-myristoylglucosamine and acetate, the committed step in lipid A biosynthesis.</text>
</comment>
<evidence type="ECO:0000256" key="1">
    <source>
        <dbReference type="ARBA" id="ARBA00001947"/>
    </source>
</evidence>
<dbReference type="SUPFAM" id="SSF54211">
    <property type="entry name" value="Ribosomal protein S5 domain 2-like"/>
    <property type="match status" value="2"/>
</dbReference>
<dbReference type="HAMAP" id="MF_00388">
    <property type="entry name" value="LpxC"/>
    <property type="match status" value="1"/>
</dbReference>
<gene>
    <name evidence="12" type="primary">lpxC</name>
    <name evidence="13" type="ORF">HK439_14315</name>
</gene>
<comment type="cofactor">
    <cofactor evidence="1 12">
        <name>Zn(2+)</name>
        <dbReference type="ChEBI" id="CHEBI:29105"/>
    </cofactor>
</comment>
<dbReference type="AlphaFoldDB" id="A0A926P1T5"/>
<evidence type="ECO:0000313" key="13">
    <source>
        <dbReference type="EMBL" id="MBD1547438.1"/>
    </source>
</evidence>
<keyword evidence="5 12" id="KW-0444">Lipid biosynthesis</keyword>
<dbReference type="GO" id="GO:0016020">
    <property type="term" value="C:membrane"/>
    <property type="evidence" value="ECO:0007669"/>
    <property type="project" value="GOC"/>
</dbReference>
<dbReference type="InterPro" id="IPR011334">
    <property type="entry name" value="UDP-acyl_GlcNac_deAcase_C"/>
</dbReference>
<dbReference type="EMBL" id="JABFCZ010000015">
    <property type="protein sequence ID" value="MBD1547438.1"/>
    <property type="molecule type" value="Genomic_DNA"/>
</dbReference>
<comment type="caution">
    <text evidence="13">The sequence shown here is derived from an EMBL/GenBank/DDBJ whole genome shotgun (WGS) entry which is preliminary data.</text>
</comment>
<keyword evidence="6 12" id="KW-0441">Lipid A biosynthesis</keyword>
<dbReference type="GO" id="GO:0046872">
    <property type="term" value="F:metal ion binding"/>
    <property type="evidence" value="ECO:0007669"/>
    <property type="project" value="UniProtKB-KW"/>
</dbReference>
<evidence type="ECO:0000256" key="5">
    <source>
        <dbReference type="ARBA" id="ARBA00022516"/>
    </source>
</evidence>
<evidence type="ECO:0000256" key="12">
    <source>
        <dbReference type="HAMAP-Rule" id="MF_00388"/>
    </source>
</evidence>
<evidence type="ECO:0000256" key="11">
    <source>
        <dbReference type="ARBA" id="ARBA00024535"/>
    </source>
</evidence>
<dbReference type="PANTHER" id="PTHR33694:SF1">
    <property type="entry name" value="UDP-3-O-ACYL-N-ACETYLGLUCOSAMINE DEACETYLASE 1, MITOCHONDRIAL-RELATED"/>
    <property type="match status" value="1"/>
</dbReference>
<reference evidence="13" key="1">
    <citation type="submission" date="2020-05" db="EMBL/GenBank/DDBJ databases">
        <title>Identification of trans-AT polyketide cluster in two marine bacteria, producers of a novel glutaramide-containing polyketide sesbanimide D and analogs.</title>
        <authorList>
            <person name="Kacar D."/>
            <person name="Rodriguez P."/>
            <person name="Canedo L."/>
            <person name="Gonzalez E."/>
            <person name="Galan B."/>
            <person name="De La Calle F."/>
            <person name="Garcia J.L."/>
        </authorList>
    </citation>
    <scope>NUCLEOTIDE SEQUENCE</scope>
    <source>
        <strain evidence="13">PHM038</strain>
    </source>
</reference>
<evidence type="ECO:0000256" key="6">
    <source>
        <dbReference type="ARBA" id="ARBA00022556"/>
    </source>
</evidence>
<dbReference type="InterPro" id="IPR020568">
    <property type="entry name" value="Ribosomal_Su5_D2-typ_SF"/>
</dbReference>
<evidence type="ECO:0000256" key="4">
    <source>
        <dbReference type="ARBA" id="ARBA00012745"/>
    </source>
</evidence>
<protein>
    <recommendedName>
        <fullName evidence="4 12">UDP-3-O-acyl-N-acetylglucosamine deacetylase</fullName>
        <shortName evidence="12">UDP-3-O-acyl-GlcNAc deacetylase</shortName>
        <ecNumber evidence="4 12">3.5.1.108</ecNumber>
    </recommendedName>
    <alternativeName>
        <fullName evidence="12">UDP-3-O-[R-3-hydroxymyristoyl]-N-acetylglucosamine deacetylase</fullName>
    </alternativeName>
</protein>
<dbReference type="GO" id="GO:0009245">
    <property type="term" value="P:lipid A biosynthetic process"/>
    <property type="evidence" value="ECO:0007669"/>
    <property type="project" value="UniProtKB-UniRule"/>
</dbReference>
<feature type="binding site" evidence="12">
    <location>
        <position position="83"/>
    </location>
    <ligand>
        <name>Zn(2+)</name>
        <dbReference type="ChEBI" id="CHEBI:29105"/>
    </ligand>
</feature>
<dbReference type="Proteomes" id="UP000598467">
    <property type="component" value="Unassembled WGS sequence"/>
</dbReference>
<evidence type="ECO:0000256" key="9">
    <source>
        <dbReference type="ARBA" id="ARBA00022833"/>
    </source>
</evidence>
<dbReference type="NCBIfam" id="TIGR00325">
    <property type="entry name" value="lpxC"/>
    <property type="match status" value="1"/>
</dbReference>
<evidence type="ECO:0000256" key="3">
    <source>
        <dbReference type="ARBA" id="ARBA00005002"/>
    </source>
</evidence>
<dbReference type="Gene3D" id="3.30.1700.10">
    <property type="entry name" value="lpxc deacetylase, domain 2"/>
    <property type="match status" value="1"/>
</dbReference>
<proteinExistence type="inferred from homology"/>
<organism evidence="13 14">
    <name type="scientific">Roseibium aggregatum</name>
    <dbReference type="NCBI Taxonomy" id="187304"/>
    <lineage>
        <taxon>Bacteria</taxon>
        <taxon>Pseudomonadati</taxon>
        <taxon>Pseudomonadota</taxon>
        <taxon>Alphaproteobacteria</taxon>
        <taxon>Hyphomicrobiales</taxon>
        <taxon>Stappiaceae</taxon>
        <taxon>Roseibium</taxon>
    </lineage>
</organism>
<dbReference type="Pfam" id="PF03331">
    <property type="entry name" value="LpxC"/>
    <property type="match status" value="1"/>
</dbReference>
<feature type="binding site" evidence="12">
    <location>
        <position position="240"/>
    </location>
    <ligand>
        <name>Zn(2+)</name>
        <dbReference type="ChEBI" id="CHEBI:29105"/>
    </ligand>
</feature>
<dbReference type="InterPro" id="IPR015870">
    <property type="entry name" value="UDP-acyl_N-AcGlcN_deAcase_N"/>
</dbReference>
<accession>A0A926P1T5</accession>
<evidence type="ECO:0000313" key="14">
    <source>
        <dbReference type="Proteomes" id="UP000598467"/>
    </source>
</evidence>
<dbReference type="EC" id="3.5.1.108" evidence="4 12"/>
<comment type="catalytic activity">
    <reaction evidence="11 12">
        <text>a UDP-3-O-[(3R)-3-hydroxyacyl]-N-acetyl-alpha-D-glucosamine + H2O = a UDP-3-O-[(3R)-3-hydroxyacyl]-alpha-D-glucosamine + acetate</text>
        <dbReference type="Rhea" id="RHEA:67816"/>
        <dbReference type="ChEBI" id="CHEBI:15377"/>
        <dbReference type="ChEBI" id="CHEBI:30089"/>
        <dbReference type="ChEBI" id="CHEBI:137740"/>
        <dbReference type="ChEBI" id="CHEBI:173225"/>
        <dbReference type="EC" id="3.5.1.108"/>
    </reaction>
</comment>
<dbReference type="Gene3D" id="3.30.230.20">
    <property type="entry name" value="lpxc deacetylase, domain 1"/>
    <property type="match status" value="1"/>
</dbReference>
<dbReference type="PANTHER" id="PTHR33694">
    <property type="entry name" value="UDP-3-O-ACYL-N-ACETYLGLUCOSAMINE DEACETYLASE 1, MITOCHONDRIAL-RELATED"/>
    <property type="match status" value="1"/>
</dbReference>
<dbReference type="RefSeq" id="WP_190292196.1">
    <property type="nucleotide sequence ID" value="NZ_JABFCZ010000015.1"/>
</dbReference>
<keyword evidence="7 12" id="KW-0479">Metal-binding</keyword>
<dbReference type="InterPro" id="IPR004463">
    <property type="entry name" value="UDP-acyl_GlcNac_deAcase"/>
</dbReference>
<evidence type="ECO:0000256" key="7">
    <source>
        <dbReference type="ARBA" id="ARBA00022723"/>
    </source>
</evidence>
<keyword evidence="10 12" id="KW-0443">Lipid metabolism</keyword>
<comment type="similarity">
    <text evidence="12">Belongs to the LpxC family.</text>
</comment>